<dbReference type="PROSITE" id="PS50878">
    <property type="entry name" value="RT_POL"/>
    <property type="match status" value="1"/>
</dbReference>
<accession>A0A014MUA6</accession>
<evidence type="ECO:0000259" key="4">
    <source>
        <dbReference type="PROSITE" id="PS50878"/>
    </source>
</evidence>
<reference evidence="5 6" key="1">
    <citation type="submission" date="2014-02" db="EMBL/GenBank/DDBJ databases">
        <title>The genome sequence of the entomopathogenic fungus Metarhizium robertsii ARSEF 2575.</title>
        <authorList>
            <person name="Giuliano Garisto Donzelli B."/>
            <person name="Roe B.A."/>
            <person name="Macmil S.L."/>
            <person name="Krasnoff S.B."/>
            <person name="Gibson D.M."/>
        </authorList>
    </citation>
    <scope>NUCLEOTIDE SEQUENCE [LARGE SCALE GENOMIC DNA]</scope>
    <source>
        <strain evidence="5 6">ARSEF 2575</strain>
    </source>
</reference>
<keyword evidence="5" id="KW-0808">Transferase</keyword>
<dbReference type="InterPro" id="IPR005135">
    <property type="entry name" value="Endo/exonuclease/phosphatase"/>
</dbReference>
<keyword evidence="2" id="KW-0496">Mitochondrion</keyword>
<organism evidence="5 6">
    <name type="scientific">Metarhizium robertsii</name>
    <dbReference type="NCBI Taxonomy" id="568076"/>
    <lineage>
        <taxon>Eukaryota</taxon>
        <taxon>Fungi</taxon>
        <taxon>Dikarya</taxon>
        <taxon>Ascomycota</taxon>
        <taxon>Pezizomycotina</taxon>
        <taxon>Sordariomycetes</taxon>
        <taxon>Hypocreomycetidae</taxon>
        <taxon>Hypocreales</taxon>
        <taxon>Clavicipitaceae</taxon>
        <taxon>Metarhizium</taxon>
    </lineage>
</organism>
<dbReference type="Gene3D" id="3.60.10.10">
    <property type="entry name" value="Endonuclease/exonuclease/phosphatase"/>
    <property type="match status" value="1"/>
</dbReference>
<dbReference type="InterPro" id="IPR043502">
    <property type="entry name" value="DNA/RNA_pol_sf"/>
</dbReference>
<evidence type="ECO:0000256" key="1">
    <source>
        <dbReference type="ARBA" id="ARBA00004173"/>
    </source>
</evidence>
<dbReference type="InterPro" id="IPR000477">
    <property type="entry name" value="RT_dom"/>
</dbReference>
<gene>
    <name evidence="5" type="ORF">X797_012232</name>
</gene>
<dbReference type="SUPFAM" id="SSF56672">
    <property type="entry name" value="DNA/RNA polymerases"/>
    <property type="match status" value="1"/>
</dbReference>
<feature type="domain" description="Reverse transcriptase" evidence="4">
    <location>
        <begin position="758"/>
        <end position="1032"/>
    </location>
</feature>
<dbReference type="Pfam" id="PF14529">
    <property type="entry name" value="Exo_endo_phos_2"/>
    <property type="match status" value="1"/>
</dbReference>
<dbReference type="GO" id="GO:0003964">
    <property type="term" value="F:RNA-directed DNA polymerase activity"/>
    <property type="evidence" value="ECO:0007669"/>
    <property type="project" value="UniProtKB-KW"/>
</dbReference>
<keyword evidence="5" id="KW-0548">Nucleotidyltransferase</keyword>
<dbReference type="InterPro" id="IPR036691">
    <property type="entry name" value="Endo/exonu/phosph_ase_sf"/>
</dbReference>
<sequence>MNGKYTVFLKHAKATSNFSKTTMGMKSEQLENTTRNTISPPFLGNSQASYADVVRTPPDSLPSNIRTISSYVTTPSNESELVFCTIDVSRVQDEENSRVTPGGIRTVVESEVRREKESPAWRCRAVTKDLKAPHRIRIICRDEEEHQVIKNIAEKKLPQGVRVLRDEYYPIKIDGVSRSAVLEECGKELPGLCEALSSENATEVTNATWLSHRFRKDHGSVVVYLRKAVEAAKFLREGYFYVGSLSGSTSVFKRQHRPNQCYNCQEVTDHKAFQCKKPQLNVRKGDAAHDSLMNDTEIQDAAAIAIQEPWAWRIKGRLLTTPMAHHKWIKMIPSICREQGRWPIRSMLWIRKDLEAEQVPMESSDLTAALLRLPGRQILVVSVYVEGGNAQALMETCDMLRTAAMEVRRGAGQAVDVVIVGDFNRHDQLWGGDDISWLRQGEGDDIVDLMNDFALSSLLPRGTKTWRGGEFESTIDLALASEDLATNMIKCATLRTDHGSDQQAIETVFDVTVPQEQQSERLLFKNAPWKEINTRIKKTLERIPTEGTVQQNTDRLMSVVLEAVRTLTPKARPSAYAKRWWTADLTQLRRIHTYWRNRARNERRAGCSTSELENTAKGAAKQYHDAIRQQKNAHWSEFLANNDNIWQAAKYLKSGKDVAFDKVPQLAKTDGSRTLSTKEQEEELLTSFFPPLPDNIEDEGSRPSRTAVPMPDITMEEIERQLNIAKSWKAPGEDGLPVAVWKQVWPVVKDRVLALFQASLRKGSLPSQWRHAKIIPLKKPGKDDYTITKTWRPISLLATLGKILESVIAERLSHAVETYGLLPTNHFGARKQRSAEQALMVLQEYIHVAWRRRHVVSLISFDVKGAYNGVCKERLLQRLKARGIPDGLVRWIESFCSNRTATIQVNGQNSGTQSLPQAGLPQGSPLSPILYLFFNADLVQRRIDANGGAIAFVDDFTAWVASPTAQLNRDKLQAIIDSALDWERRSGATFEADKTAIIHFTKTAKKLSHDPFTIKGRDIHPKDHVKILGVIMDTRLKYKQHIARAASKGLEAALELTRLKGLSTAAARRLFSASVAPVVDYASNIWMHAYRYRNMAPINRVQRVGAQAIVGTFLSVATSIAEIEASIPTARERFWKRAIKLWVDIHTLPKTNPLHRITSRVRKLYHCNRSPFHQVACRLKDVPLEELESIQPFALAPWENRVQAFNYENASKEAEAKWDIRVAVSSSARNGVVGVGGVVRGTPFVDGNATSQEFSFTLGLRTEQNPYSGELAATAHALNILPDVSHRRIALLTTNKAVALSLRNPRQQSGQEYIRHTYKGLIFWIPSSGENDLLQLAKREARQATKEGAVPQKRFPRMKSTTLNLEKEKLNGERS</sequence>
<keyword evidence="5" id="KW-0695">RNA-directed DNA polymerase</keyword>
<dbReference type="OrthoDB" id="4939572at2759"/>
<dbReference type="PANTHER" id="PTHR33481">
    <property type="entry name" value="REVERSE TRANSCRIPTASE"/>
    <property type="match status" value="1"/>
</dbReference>
<feature type="compositionally biased region" description="Basic and acidic residues" evidence="3">
    <location>
        <begin position="1365"/>
        <end position="1375"/>
    </location>
</feature>
<dbReference type="eggNOG" id="KOG1075">
    <property type="taxonomic scope" value="Eukaryota"/>
</dbReference>
<dbReference type="PANTHER" id="PTHR33481:SF1">
    <property type="entry name" value="ENDONUCLEASE_EXONUCLEASE_PHOSPHATASE DOMAIN-CONTAINING PROTEIN-RELATED"/>
    <property type="match status" value="1"/>
</dbReference>
<evidence type="ECO:0000313" key="6">
    <source>
        <dbReference type="Proteomes" id="UP000030151"/>
    </source>
</evidence>
<proteinExistence type="predicted"/>
<evidence type="ECO:0000256" key="2">
    <source>
        <dbReference type="ARBA" id="ARBA00023128"/>
    </source>
</evidence>
<feature type="region of interest" description="Disordered" evidence="3">
    <location>
        <begin position="1343"/>
        <end position="1375"/>
    </location>
</feature>
<dbReference type="Pfam" id="PF00078">
    <property type="entry name" value="RVT_1"/>
    <property type="match status" value="1"/>
</dbReference>
<dbReference type="GO" id="GO:0005739">
    <property type="term" value="C:mitochondrion"/>
    <property type="evidence" value="ECO:0007669"/>
    <property type="project" value="UniProtKB-SubCell"/>
</dbReference>
<comment type="subcellular location">
    <subcellularLocation>
        <location evidence="1">Mitochondrion</location>
    </subcellularLocation>
</comment>
<protein>
    <submittedName>
        <fullName evidence="5">Reverse transcriptase domain protein</fullName>
    </submittedName>
</protein>
<dbReference type="HOGENOM" id="CLU_000680_23_2_1"/>
<dbReference type="Proteomes" id="UP000030151">
    <property type="component" value="Unassembled WGS sequence"/>
</dbReference>
<name>A0A014MUA6_9HYPO</name>
<dbReference type="SUPFAM" id="SSF56219">
    <property type="entry name" value="DNase I-like"/>
    <property type="match status" value="1"/>
</dbReference>
<dbReference type="EMBL" id="JELW01000178">
    <property type="protein sequence ID" value="EXU94689.1"/>
    <property type="molecule type" value="Genomic_DNA"/>
</dbReference>
<evidence type="ECO:0000313" key="5">
    <source>
        <dbReference type="EMBL" id="EXU94689.1"/>
    </source>
</evidence>
<comment type="caution">
    <text evidence="5">The sequence shown here is derived from an EMBL/GenBank/DDBJ whole genome shotgun (WGS) entry which is preliminary data.</text>
</comment>
<dbReference type="CDD" id="cd01650">
    <property type="entry name" value="RT_nLTR_like"/>
    <property type="match status" value="1"/>
</dbReference>
<evidence type="ECO:0000256" key="3">
    <source>
        <dbReference type="SAM" id="MobiDB-lite"/>
    </source>
</evidence>